<evidence type="ECO:0000313" key="3">
    <source>
        <dbReference type="Proteomes" id="UP001419268"/>
    </source>
</evidence>
<accession>A0AAP0NNB7</accession>
<feature type="transmembrane region" description="Helical" evidence="1">
    <location>
        <begin position="73"/>
        <end position="92"/>
    </location>
</feature>
<keyword evidence="1" id="KW-0472">Membrane</keyword>
<keyword evidence="1" id="KW-1133">Transmembrane helix</keyword>
<reference evidence="2 3" key="1">
    <citation type="submission" date="2024-01" db="EMBL/GenBank/DDBJ databases">
        <title>Genome assemblies of Stephania.</title>
        <authorList>
            <person name="Yang L."/>
        </authorList>
    </citation>
    <scope>NUCLEOTIDE SEQUENCE [LARGE SCALE GENOMIC DNA]</scope>
    <source>
        <strain evidence="2">JXDWG</strain>
        <tissue evidence="2">Leaf</tissue>
    </source>
</reference>
<keyword evidence="1" id="KW-0812">Transmembrane</keyword>
<name>A0AAP0NNB7_9MAGN</name>
<proteinExistence type="predicted"/>
<dbReference type="Proteomes" id="UP001419268">
    <property type="component" value="Unassembled WGS sequence"/>
</dbReference>
<keyword evidence="3" id="KW-1185">Reference proteome</keyword>
<organism evidence="2 3">
    <name type="scientific">Stephania cephalantha</name>
    <dbReference type="NCBI Taxonomy" id="152367"/>
    <lineage>
        <taxon>Eukaryota</taxon>
        <taxon>Viridiplantae</taxon>
        <taxon>Streptophyta</taxon>
        <taxon>Embryophyta</taxon>
        <taxon>Tracheophyta</taxon>
        <taxon>Spermatophyta</taxon>
        <taxon>Magnoliopsida</taxon>
        <taxon>Ranunculales</taxon>
        <taxon>Menispermaceae</taxon>
        <taxon>Menispermoideae</taxon>
        <taxon>Cissampelideae</taxon>
        <taxon>Stephania</taxon>
    </lineage>
</organism>
<gene>
    <name evidence="2" type="ORF">Scep_019459</name>
</gene>
<evidence type="ECO:0008006" key="4">
    <source>
        <dbReference type="Google" id="ProtNLM"/>
    </source>
</evidence>
<dbReference type="AlphaFoldDB" id="A0AAP0NNB7"/>
<comment type="caution">
    <text evidence="2">The sequence shown here is derived from an EMBL/GenBank/DDBJ whole genome shotgun (WGS) entry which is preliminary data.</text>
</comment>
<sequence>MALLSLDVVALCSPLSNSLCVLSFSSHLLLCWYLLVSLGPHPFPILSIVIPCSAALFRSTLNHPKVSIPCSSLSLSIALLLLLLSLSLSLSLSRTYCCGGQWVTVKMGTVKKKVNTVDSDAEHGIELLD</sequence>
<evidence type="ECO:0000313" key="2">
    <source>
        <dbReference type="EMBL" id="KAK9111940.1"/>
    </source>
</evidence>
<protein>
    <recommendedName>
        <fullName evidence="4">Transmembrane protein</fullName>
    </recommendedName>
</protein>
<dbReference type="EMBL" id="JBBNAG010000008">
    <property type="protein sequence ID" value="KAK9111940.1"/>
    <property type="molecule type" value="Genomic_DNA"/>
</dbReference>
<evidence type="ECO:0000256" key="1">
    <source>
        <dbReference type="SAM" id="Phobius"/>
    </source>
</evidence>